<dbReference type="AlphaFoldDB" id="D8MAC4"/>
<proteinExistence type="predicted"/>
<evidence type="ECO:0000313" key="3">
    <source>
        <dbReference type="EMBL" id="CBK25013.2"/>
    </source>
</evidence>
<dbReference type="SUPFAM" id="SSF50729">
    <property type="entry name" value="PH domain-like"/>
    <property type="match status" value="1"/>
</dbReference>
<dbReference type="EMBL" id="FN668689">
    <property type="protein sequence ID" value="CBK25013.2"/>
    <property type="molecule type" value="Genomic_DNA"/>
</dbReference>
<accession>D8MAC4</accession>
<evidence type="ECO:0000259" key="2">
    <source>
        <dbReference type="PROSITE" id="PS50003"/>
    </source>
</evidence>
<dbReference type="GeneID" id="24923331"/>
<dbReference type="InterPro" id="IPR001849">
    <property type="entry name" value="PH_domain"/>
</dbReference>
<evidence type="ECO:0000313" key="4">
    <source>
        <dbReference type="Proteomes" id="UP000008312"/>
    </source>
</evidence>
<gene>
    <name evidence="3" type="ORF">GSBLH_T00007207001</name>
</gene>
<protein>
    <recommendedName>
        <fullName evidence="2">PH domain-containing protein</fullName>
    </recommendedName>
</protein>
<name>D8MAC4_BLAHO</name>
<feature type="domain" description="PH" evidence="2">
    <location>
        <begin position="1"/>
        <end position="47"/>
    </location>
</feature>
<feature type="region of interest" description="Disordered" evidence="1">
    <location>
        <begin position="441"/>
        <end position="479"/>
    </location>
</feature>
<evidence type="ECO:0000256" key="1">
    <source>
        <dbReference type="SAM" id="MobiDB-lite"/>
    </source>
</evidence>
<dbReference type="SUPFAM" id="SSF50978">
    <property type="entry name" value="WD40 repeat-like"/>
    <property type="match status" value="1"/>
</dbReference>
<dbReference type="Proteomes" id="UP000008312">
    <property type="component" value="Unassembled WGS sequence"/>
</dbReference>
<dbReference type="InterPro" id="IPR036322">
    <property type="entry name" value="WD40_repeat_dom_sf"/>
</dbReference>
<dbReference type="InParanoid" id="D8MAC4"/>
<organism evidence="3">
    <name type="scientific">Blastocystis hominis</name>
    <dbReference type="NCBI Taxonomy" id="12968"/>
    <lineage>
        <taxon>Eukaryota</taxon>
        <taxon>Sar</taxon>
        <taxon>Stramenopiles</taxon>
        <taxon>Bigyra</taxon>
        <taxon>Opalozoa</taxon>
        <taxon>Opalinata</taxon>
        <taxon>Blastocystidae</taxon>
        <taxon>Blastocystis</taxon>
    </lineage>
</organism>
<dbReference type="RefSeq" id="XP_012899061.1">
    <property type="nucleotide sequence ID" value="XM_013043607.1"/>
</dbReference>
<feature type="compositionally biased region" description="Acidic residues" evidence="1">
    <location>
        <begin position="466"/>
        <end position="479"/>
    </location>
</feature>
<dbReference type="SMART" id="SM00320">
    <property type="entry name" value="WD40"/>
    <property type="match status" value="3"/>
</dbReference>
<dbReference type="Gene3D" id="2.130.10.10">
    <property type="entry name" value="YVTN repeat-like/Quinoprotein amine dehydrogenase"/>
    <property type="match status" value="1"/>
</dbReference>
<sequence>MACRLEDDMNESNGFVIKTKSGKDFYINATSEKEKEDWMVQIAVVKRCYLMRQRAQEHINRRHYKQVGAVERSRHAQALDLVWEARNVRSMVTDPNLVQLWGQIAEHTDSECGALFMVEALEETLDGNVSVLAFCTVGKDVATPRLIAGDFNGNVILFDAAYNVIQRQKAHKNMVTAISTLPKLSPSRFVATGAADGSICVLNAETGAVYMTVKDFRRAASCCEIFESKERGIRRLIAADREGRVAIYDLDAKRLVAEKETDCGNVRGLVYLPSGNAFAMICASGALLVFDEMFNQLTFAHVGQGVVYARAVDATHLMVATENRELMAYNLTQTNPEPVKVLKLTCKEPIRCFDLTADGKYAVIVSNEVEIWKLANQHCEANFSPTIPVRSISITSDYVSFFLTQDTHIEKWVVDWKITYEGKKYRSPFLQLYKNEGAVDEAGQAKDEAQKAPATSANQYKGTIETVEEEGEEEDGDEK</sequence>
<keyword evidence="4" id="KW-1185">Reference proteome</keyword>
<dbReference type="InterPro" id="IPR001680">
    <property type="entry name" value="WD40_rpt"/>
</dbReference>
<dbReference type="PROSITE" id="PS50003">
    <property type="entry name" value="PH_DOMAIN"/>
    <property type="match status" value="1"/>
</dbReference>
<reference evidence="3" key="1">
    <citation type="submission" date="2010-02" db="EMBL/GenBank/DDBJ databases">
        <title>Sequencing and annotation of the Blastocystis hominis genome.</title>
        <authorList>
            <person name="Wincker P."/>
        </authorList>
    </citation>
    <scope>NUCLEOTIDE SEQUENCE</scope>
    <source>
        <strain evidence="3">Singapore isolate B</strain>
    </source>
</reference>
<dbReference type="InterPro" id="IPR015943">
    <property type="entry name" value="WD40/YVTN_repeat-like_dom_sf"/>
</dbReference>